<evidence type="ECO:0000313" key="2">
    <source>
        <dbReference type="EMBL" id="RUR67513.1"/>
    </source>
</evidence>
<reference evidence="2 3" key="1">
    <citation type="submission" date="2018-12" db="EMBL/GenBank/DDBJ databases">
        <title>The genome sequences of Variovorax guangxiensis DSM 27352.</title>
        <authorList>
            <person name="Gao J."/>
            <person name="Sun J."/>
        </authorList>
    </citation>
    <scope>NUCLEOTIDE SEQUENCE [LARGE SCALE GENOMIC DNA]</scope>
    <source>
        <strain evidence="2 3">DSM 27352</strain>
    </source>
</reference>
<accession>A0A3S0Z8V6</accession>
<dbReference type="InterPro" id="IPR006311">
    <property type="entry name" value="TAT_signal"/>
</dbReference>
<proteinExistence type="predicted"/>
<dbReference type="InterPro" id="IPR006680">
    <property type="entry name" value="Amidohydro-rel"/>
</dbReference>
<dbReference type="EMBL" id="RXFT01000003">
    <property type="protein sequence ID" value="RUR67513.1"/>
    <property type="molecule type" value="Genomic_DNA"/>
</dbReference>
<comment type="caution">
    <text evidence="2">The sequence shown here is derived from an EMBL/GenBank/DDBJ whole genome shotgun (WGS) entry which is preliminary data.</text>
</comment>
<evidence type="ECO:0000313" key="3">
    <source>
        <dbReference type="Proteomes" id="UP000281118"/>
    </source>
</evidence>
<protein>
    <recommendedName>
        <fullName evidence="1">Amidohydrolase-related domain-containing protein</fullName>
    </recommendedName>
</protein>
<dbReference type="OrthoDB" id="1407586at2"/>
<organism evidence="2 3">
    <name type="scientific">Variovorax guangxiensis</name>
    <dbReference type="NCBI Taxonomy" id="1775474"/>
    <lineage>
        <taxon>Bacteria</taxon>
        <taxon>Pseudomonadati</taxon>
        <taxon>Pseudomonadota</taxon>
        <taxon>Betaproteobacteria</taxon>
        <taxon>Burkholderiales</taxon>
        <taxon>Comamonadaceae</taxon>
        <taxon>Variovorax</taxon>
    </lineage>
</organism>
<dbReference type="GO" id="GO:0016787">
    <property type="term" value="F:hydrolase activity"/>
    <property type="evidence" value="ECO:0007669"/>
    <property type="project" value="InterPro"/>
</dbReference>
<evidence type="ECO:0000259" key="1">
    <source>
        <dbReference type="Pfam" id="PF04909"/>
    </source>
</evidence>
<gene>
    <name evidence="2" type="ORF">EJP67_10650</name>
</gene>
<dbReference type="AlphaFoldDB" id="A0A3S0Z8V6"/>
<dbReference type="InterPro" id="IPR032466">
    <property type="entry name" value="Metal_Hydrolase"/>
</dbReference>
<dbReference type="Gene3D" id="3.20.20.140">
    <property type="entry name" value="Metal-dependent hydrolases"/>
    <property type="match status" value="1"/>
</dbReference>
<dbReference type="SUPFAM" id="SSF51556">
    <property type="entry name" value="Metallo-dependent hydrolases"/>
    <property type="match status" value="1"/>
</dbReference>
<dbReference type="Proteomes" id="UP000281118">
    <property type="component" value="Unassembled WGS sequence"/>
</dbReference>
<dbReference type="PROSITE" id="PS51318">
    <property type="entry name" value="TAT"/>
    <property type="match status" value="1"/>
</dbReference>
<dbReference type="Pfam" id="PF04909">
    <property type="entry name" value="Amidohydro_2"/>
    <property type="match status" value="1"/>
</dbReference>
<name>A0A3S0Z8V6_9BURK</name>
<feature type="domain" description="Amidohydrolase-related" evidence="1">
    <location>
        <begin position="261"/>
        <end position="527"/>
    </location>
</feature>
<sequence length="563" mass="62018">MRQEESLTGGLHMDRRRFVAQLAAAACASRLLSGCTPAQLQSSSRAPPFLIDVHCHVFNASDLPVRGFIQQVALGDEQHQVALGPADRAALPWLAAVLVEMLGSGAKTADAELAELQRGSSSGTAGASRAEQALTDSISVVLGTDGRTRRSSLTVPLPTDGTGRSLLLSRIDQETRRTGRTNLVTPEDAREMARGLLSGSGEISRYIQWIQVLLLDRRDIVSRLVSLYAPEGKSCLFTPALIDFSYWLEDDPRSSLESQVRVMDMIQRLQGLAALRCFAPFDPWRQLVGASGAEQRRALEIVRWAVEDMGFIGVKLYPPMGFRPADNANIRQNYPERAASIPGFPARLDGALAQLYEYAQKSGVPIMAHTAHSNGAAPGYADRASPQGWRPVLRRYPELSVNFAHFGGFEQSRAKPPSADWEAIFGGLQREFGSDRLFADMSYLAELLPGRDTTVAEHVRQSLRQYINSNDVWMRSLMYGSDWIMLGKEQGFEAYEHAIAAELTSIQITAAQAGRFFGGNAVRYLGLKRGRANRQRIDRYNTRHGLSTKWLEVIDALPEGLTS</sequence>